<dbReference type="EMBL" id="CP039631">
    <property type="protein sequence ID" value="QCG64782.1"/>
    <property type="molecule type" value="Genomic_DNA"/>
</dbReference>
<dbReference type="InterPro" id="IPR025746">
    <property type="entry name" value="PilX_N_dom"/>
</dbReference>
<evidence type="ECO:0000313" key="3">
    <source>
        <dbReference type="Proteomes" id="UP000298274"/>
    </source>
</evidence>
<gene>
    <name evidence="2" type="ORF">E4167_03760</name>
</gene>
<evidence type="ECO:0000313" key="2">
    <source>
        <dbReference type="EMBL" id="QCG64782.1"/>
    </source>
</evidence>
<sequence length="176" mass="18961">MAGFRVVERRQAGMVLLISLVFLLLLSLIALSSMQGAVSQQKVVGSVWHRNQSLQSAESGLRLGEAAVRRAGAAWPVCASIITCAPPRESSSVIAPGTDPVSRVNWAAMDGGLYAVQALGPVVGLAHLPAQMPAMLYRVTAVGLRGQSRTVLEAMYARVDEGGRSRFQRVMWRQLY</sequence>
<dbReference type="Pfam" id="PF14341">
    <property type="entry name" value="PilX_N"/>
    <property type="match status" value="1"/>
</dbReference>
<reference evidence="3" key="1">
    <citation type="submission" date="2019-04" db="EMBL/GenBank/DDBJ databases">
        <title>Complete genome sequence of Pseudomonas veronii strain PVy, a versatile degrader capable of using multiple contaminants as sole carbon sources.</title>
        <authorList>
            <person name="Lopez-Echartea E."/>
            <person name="Ridl J."/>
            <person name="Pajer P."/>
            <person name="Strejcek M."/>
            <person name="Suman J."/>
            <person name="Uhlik O."/>
        </authorList>
    </citation>
    <scope>NUCLEOTIDE SEQUENCE [LARGE SCALE GENOMIC DNA]</scope>
    <source>
        <strain evidence="3">Pvy</strain>
    </source>
</reference>
<dbReference type="KEGG" id="pvr:PverR02_04140"/>
<dbReference type="Proteomes" id="UP000298274">
    <property type="component" value="Chromosome"/>
</dbReference>
<accession>A0A4P7Y1E1</accession>
<feature type="domain" description="Type 4 fimbrial biogenesis protein PilX N-terminal" evidence="1">
    <location>
        <begin position="12"/>
        <end position="62"/>
    </location>
</feature>
<organism evidence="2 3">
    <name type="scientific">Pseudomonas veronii</name>
    <dbReference type="NCBI Taxonomy" id="76761"/>
    <lineage>
        <taxon>Bacteria</taxon>
        <taxon>Pseudomonadati</taxon>
        <taxon>Pseudomonadota</taxon>
        <taxon>Gammaproteobacteria</taxon>
        <taxon>Pseudomonadales</taxon>
        <taxon>Pseudomonadaceae</taxon>
        <taxon>Pseudomonas</taxon>
    </lineage>
</organism>
<dbReference type="AlphaFoldDB" id="A0A4P7Y1E1"/>
<proteinExistence type="predicted"/>
<evidence type="ECO:0000259" key="1">
    <source>
        <dbReference type="Pfam" id="PF14341"/>
    </source>
</evidence>
<name>A0A4P7Y1E1_PSEVE</name>
<protein>
    <submittedName>
        <fullName evidence="2">Pilus assembly protein PilX</fullName>
    </submittedName>
</protein>